<dbReference type="RefSeq" id="WP_133742838.1">
    <property type="nucleotide sequence ID" value="NZ_SNYN01000020.1"/>
</dbReference>
<organism evidence="2 3">
    <name type="scientific">Actinorugispora endophytica</name>
    <dbReference type="NCBI Taxonomy" id="1605990"/>
    <lineage>
        <taxon>Bacteria</taxon>
        <taxon>Bacillati</taxon>
        <taxon>Actinomycetota</taxon>
        <taxon>Actinomycetes</taxon>
        <taxon>Streptosporangiales</taxon>
        <taxon>Nocardiopsidaceae</taxon>
        <taxon>Actinorugispora</taxon>
    </lineage>
</organism>
<dbReference type="EMBL" id="SNYN01000020">
    <property type="protein sequence ID" value="TDQ47964.1"/>
    <property type="molecule type" value="Genomic_DNA"/>
</dbReference>
<evidence type="ECO:0000313" key="2">
    <source>
        <dbReference type="EMBL" id="TDQ47964.1"/>
    </source>
</evidence>
<protein>
    <submittedName>
        <fullName evidence="2">ATP synthase protein I</fullName>
    </submittedName>
</protein>
<dbReference type="OrthoDB" id="3542908at2"/>
<dbReference type="AlphaFoldDB" id="A0A4R6UWL6"/>
<feature type="transmembrane region" description="Helical" evidence="1">
    <location>
        <begin position="37"/>
        <end position="58"/>
    </location>
</feature>
<evidence type="ECO:0000256" key="1">
    <source>
        <dbReference type="SAM" id="Phobius"/>
    </source>
</evidence>
<keyword evidence="1" id="KW-0472">Membrane</keyword>
<feature type="transmembrane region" description="Helical" evidence="1">
    <location>
        <begin position="70"/>
        <end position="90"/>
    </location>
</feature>
<sequence>MQEHDARILRGAAIPTLVVGGGAVAVFSAIAGTAGAVGAAIALLLVLVFFGVSGLAVARASRHNPDLFMPAMMGAFLVKAVLLAVVLLVVRGAGPIAWLDTTAFAVTALLGVVSWLGGHVRVLATSKTPHVEPFPDTVPTDAGIRHENV</sequence>
<evidence type="ECO:0000313" key="3">
    <source>
        <dbReference type="Proteomes" id="UP000295281"/>
    </source>
</evidence>
<keyword evidence="1" id="KW-0812">Transmembrane</keyword>
<reference evidence="2 3" key="1">
    <citation type="submission" date="2019-03" db="EMBL/GenBank/DDBJ databases">
        <title>Genomic Encyclopedia of Type Strains, Phase IV (KMG-IV): sequencing the most valuable type-strain genomes for metagenomic binning, comparative biology and taxonomic classification.</title>
        <authorList>
            <person name="Goeker M."/>
        </authorList>
    </citation>
    <scope>NUCLEOTIDE SEQUENCE [LARGE SCALE GENOMIC DNA]</scope>
    <source>
        <strain evidence="2 3">DSM 46770</strain>
    </source>
</reference>
<dbReference type="Proteomes" id="UP000295281">
    <property type="component" value="Unassembled WGS sequence"/>
</dbReference>
<feature type="transmembrane region" description="Helical" evidence="1">
    <location>
        <begin position="12"/>
        <end position="31"/>
    </location>
</feature>
<comment type="caution">
    <text evidence="2">The sequence shown here is derived from an EMBL/GenBank/DDBJ whole genome shotgun (WGS) entry which is preliminary data.</text>
</comment>
<accession>A0A4R6UWL6</accession>
<name>A0A4R6UWL6_9ACTN</name>
<proteinExistence type="predicted"/>
<keyword evidence="1" id="KW-1133">Transmembrane helix</keyword>
<keyword evidence="3" id="KW-1185">Reference proteome</keyword>
<gene>
    <name evidence="2" type="ORF">EV190_12022</name>
</gene>
<feature type="transmembrane region" description="Helical" evidence="1">
    <location>
        <begin position="96"/>
        <end position="117"/>
    </location>
</feature>